<dbReference type="Proteomes" id="UP001642360">
    <property type="component" value="Unassembled WGS sequence"/>
</dbReference>
<dbReference type="PRINTS" id="PR00367">
    <property type="entry name" value="ETHRSPELEMNT"/>
</dbReference>
<keyword evidence="4" id="KW-0238">DNA-binding</keyword>
<proteinExistence type="predicted"/>
<evidence type="ECO:0000313" key="9">
    <source>
        <dbReference type="EMBL" id="CAK9167132.1"/>
    </source>
</evidence>
<dbReference type="EMBL" id="CAUOFW020004758">
    <property type="protein sequence ID" value="CAK9167132.1"/>
    <property type="molecule type" value="Genomic_DNA"/>
</dbReference>
<evidence type="ECO:0000256" key="5">
    <source>
        <dbReference type="ARBA" id="ARBA00023163"/>
    </source>
</evidence>
<evidence type="ECO:0000256" key="7">
    <source>
        <dbReference type="SAM" id="MobiDB-lite"/>
    </source>
</evidence>
<keyword evidence="6" id="KW-0539">Nucleus</keyword>
<accession>A0ABC8TCH9</accession>
<dbReference type="GO" id="GO:0006952">
    <property type="term" value="P:defense response"/>
    <property type="evidence" value="ECO:0007669"/>
    <property type="project" value="UniProtKB-KW"/>
</dbReference>
<feature type="compositionally biased region" description="Basic and acidic residues" evidence="7">
    <location>
        <begin position="200"/>
        <end position="231"/>
    </location>
</feature>
<dbReference type="GO" id="GO:0003677">
    <property type="term" value="F:DNA binding"/>
    <property type="evidence" value="ECO:0007669"/>
    <property type="project" value="UniProtKB-KW"/>
</dbReference>
<dbReference type="SUPFAM" id="SSF54171">
    <property type="entry name" value="DNA-binding domain"/>
    <property type="match status" value="1"/>
</dbReference>
<dbReference type="GO" id="GO:0005634">
    <property type="term" value="C:nucleus"/>
    <property type="evidence" value="ECO:0007669"/>
    <property type="project" value="UniProtKB-SubCell"/>
</dbReference>
<dbReference type="FunFam" id="3.30.730.10:FF:000001">
    <property type="entry name" value="Ethylene-responsive transcription factor 2"/>
    <property type="match status" value="1"/>
</dbReference>
<keyword evidence="5" id="KW-0804">Transcription</keyword>
<dbReference type="InterPro" id="IPR044808">
    <property type="entry name" value="ERF_plant"/>
</dbReference>
<comment type="subcellular location">
    <subcellularLocation>
        <location evidence="1">Nucleus</location>
    </subcellularLocation>
</comment>
<feature type="region of interest" description="Disordered" evidence="7">
    <location>
        <begin position="196"/>
        <end position="247"/>
    </location>
</feature>
<evidence type="ECO:0000259" key="8">
    <source>
        <dbReference type="PROSITE" id="PS51032"/>
    </source>
</evidence>
<keyword evidence="2" id="KW-0611">Plant defense</keyword>
<dbReference type="InterPro" id="IPR001471">
    <property type="entry name" value="AP2/ERF_dom"/>
</dbReference>
<organism evidence="9 10">
    <name type="scientific">Ilex paraguariensis</name>
    <name type="common">yerba mate</name>
    <dbReference type="NCBI Taxonomy" id="185542"/>
    <lineage>
        <taxon>Eukaryota</taxon>
        <taxon>Viridiplantae</taxon>
        <taxon>Streptophyta</taxon>
        <taxon>Embryophyta</taxon>
        <taxon>Tracheophyta</taxon>
        <taxon>Spermatophyta</taxon>
        <taxon>Magnoliopsida</taxon>
        <taxon>eudicotyledons</taxon>
        <taxon>Gunneridae</taxon>
        <taxon>Pentapetalae</taxon>
        <taxon>asterids</taxon>
        <taxon>campanulids</taxon>
        <taxon>Aquifoliales</taxon>
        <taxon>Aquifoliaceae</taxon>
        <taxon>Ilex</taxon>
    </lineage>
</organism>
<dbReference type="PROSITE" id="PS51032">
    <property type="entry name" value="AP2_ERF"/>
    <property type="match status" value="1"/>
</dbReference>
<evidence type="ECO:0000256" key="4">
    <source>
        <dbReference type="ARBA" id="ARBA00023125"/>
    </source>
</evidence>
<keyword evidence="3" id="KW-0805">Transcription regulation</keyword>
<dbReference type="InterPro" id="IPR036955">
    <property type="entry name" value="AP2/ERF_dom_sf"/>
</dbReference>
<dbReference type="CDD" id="cd00018">
    <property type="entry name" value="AP2"/>
    <property type="match status" value="1"/>
</dbReference>
<reference evidence="9 10" key="1">
    <citation type="submission" date="2024-02" db="EMBL/GenBank/DDBJ databases">
        <authorList>
            <person name="Vignale AGUSTIN F."/>
            <person name="Sosa J E."/>
            <person name="Modenutti C."/>
        </authorList>
    </citation>
    <scope>NUCLEOTIDE SEQUENCE [LARGE SCALE GENOMIC DNA]</scope>
</reference>
<sequence>MQKSFQKPTYGKFQTLKPTFSLPVPGHFTKEDEHSAIVNALKQVICGSDGGGVAAIEVASLPQNLPNATSSSSQPSTSGTRTQDNILSLLVPDSPTCPICKIEPCLGCVFFEPSGAADREGKRKRKKNNYRGVRQRKWGKWAAEIRDPRRAERKWLGTFQTAEEAARAYDSAAVEFRGEGAKTNFPLSDYQELLKKHHKENAEHEPLDENRENQGGEANEREKVVGESGKEENDEDFMEMLGDDSLNGPEWREVLEYVRL</sequence>
<dbReference type="Gene3D" id="3.30.730.10">
    <property type="entry name" value="AP2/ERF domain"/>
    <property type="match status" value="1"/>
</dbReference>
<dbReference type="SMART" id="SM00380">
    <property type="entry name" value="AP2"/>
    <property type="match status" value="1"/>
</dbReference>
<protein>
    <recommendedName>
        <fullName evidence="8">AP2/ERF domain-containing protein</fullName>
    </recommendedName>
</protein>
<comment type="caution">
    <text evidence="9">The sequence shown here is derived from an EMBL/GenBank/DDBJ whole genome shotgun (WGS) entry which is preliminary data.</text>
</comment>
<name>A0ABC8TCH9_9AQUA</name>
<dbReference type="AlphaFoldDB" id="A0ABC8TCH9"/>
<evidence type="ECO:0000313" key="10">
    <source>
        <dbReference type="Proteomes" id="UP001642360"/>
    </source>
</evidence>
<dbReference type="Pfam" id="PF00847">
    <property type="entry name" value="AP2"/>
    <property type="match status" value="1"/>
</dbReference>
<evidence type="ECO:0000256" key="6">
    <source>
        <dbReference type="ARBA" id="ARBA00023242"/>
    </source>
</evidence>
<dbReference type="InterPro" id="IPR016177">
    <property type="entry name" value="DNA-bd_dom_sf"/>
</dbReference>
<gene>
    <name evidence="9" type="ORF">ILEXP_LOCUS36390</name>
</gene>
<feature type="compositionally biased region" description="Acidic residues" evidence="7">
    <location>
        <begin position="232"/>
        <end position="242"/>
    </location>
</feature>
<evidence type="ECO:0000256" key="1">
    <source>
        <dbReference type="ARBA" id="ARBA00004123"/>
    </source>
</evidence>
<dbReference type="PANTHER" id="PTHR31190">
    <property type="entry name" value="DNA-BINDING DOMAIN"/>
    <property type="match status" value="1"/>
</dbReference>
<evidence type="ECO:0000256" key="3">
    <source>
        <dbReference type="ARBA" id="ARBA00023015"/>
    </source>
</evidence>
<evidence type="ECO:0000256" key="2">
    <source>
        <dbReference type="ARBA" id="ARBA00022821"/>
    </source>
</evidence>
<dbReference type="PANTHER" id="PTHR31190:SF181">
    <property type="entry name" value="OS02G0764700 PROTEIN"/>
    <property type="match status" value="1"/>
</dbReference>
<feature type="domain" description="AP2/ERF" evidence="8">
    <location>
        <begin position="129"/>
        <end position="186"/>
    </location>
</feature>
<keyword evidence="10" id="KW-1185">Reference proteome</keyword>